<accession>A0AAD7U8K0</accession>
<protein>
    <recommendedName>
        <fullName evidence="1">Inositol 1,4,5-trisphosphate/ryanodine receptor domain-containing protein</fullName>
    </recommendedName>
</protein>
<gene>
    <name evidence="2" type="ORF">CTAYLR_009815</name>
</gene>
<dbReference type="Pfam" id="PF08709">
    <property type="entry name" value="Ins145_P3_rec"/>
    <property type="match status" value="1"/>
</dbReference>
<dbReference type="AlphaFoldDB" id="A0AAD7U8K0"/>
<comment type="caution">
    <text evidence="2">The sequence shown here is derived from an EMBL/GenBank/DDBJ whole genome shotgun (WGS) entry which is preliminary data.</text>
</comment>
<dbReference type="SUPFAM" id="SSF82109">
    <property type="entry name" value="MIR domain"/>
    <property type="match status" value="1"/>
</dbReference>
<sequence length="689" mass="76553">MKLPPLAHDQCVASSWEYAKSSDATQQRTLRYGDIILVEATTNSSSKSILCTSAFGDDLGFLAVPTTGLLAEDVPKALWRLVPAFHYSKTEQWQAAEAKLRLKIEETDNETARAFIDDVNTARHTLQCKYDSATHQGARRPSSPANRVDSCHSLAELTSTYAESGESDITQYYAAISRFAYNEMRDNMKILQQLVRGEKLGDIVYGNVLHLQHILSGKFLVTVPEPAKLEQGCFGLQLVEPSFANAMCTFQIWSGLTREGIALHAGDQIQLSANDLTTNLRNPVRLARSSVVALQMQHKTVYEANLNITNSSARVSFAYYGDRGPLDATERIDVGQYIQILNRELELSLVASTNSRAKRIATRPLGIVGGVPYFRLTTTSVHSPGKGFWVIEHENPLLGSLVLPNENIRLRHASSGLYLAVEYAESPDDVDSGIELVSVDADLSFVPSHGHACLLRHQMPNKKATVLYLKAGAKKKGKDYSRLAVFSPKTSVFDAIEIKCVQHAEMLVFETILDCRRAINGDIDLINALVTGRSLGQSEQGLKRWVMEDTERILAHVIKTLTVDPLRNEARRSEAISTYDALNIKGRNIERHQTFARETKLMDTLMTIIDAASSPVLSELEWKHATPRNLLFCLGYDALRRCVLNHDRNQEYFVRSTLTTASSSSTHRWVDLVVFSTGVCAENTAMTTC</sequence>
<organism evidence="2 3">
    <name type="scientific">Chrysophaeum taylorii</name>
    <dbReference type="NCBI Taxonomy" id="2483200"/>
    <lineage>
        <taxon>Eukaryota</taxon>
        <taxon>Sar</taxon>
        <taxon>Stramenopiles</taxon>
        <taxon>Ochrophyta</taxon>
        <taxon>Pelagophyceae</taxon>
        <taxon>Pelagomonadales</taxon>
        <taxon>Pelagomonadaceae</taxon>
        <taxon>Chrysophaeum</taxon>
    </lineage>
</organism>
<evidence type="ECO:0000313" key="3">
    <source>
        <dbReference type="Proteomes" id="UP001230188"/>
    </source>
</evidence>
<dbReference type="EMBL" id="JAQMWT010000593">
    <property type="protein sequence ID" value="KAJ8599048.1"/>
    <property type="molecule type" value="Genomic_DNA"/>
</dbReference>
<proteinExistence type="predicted"/>
<keyword evidence="3" id="KW-1185">Reference proteome</keyword>
<dbReference type="PANTHER" id="PTHR13715:SF99">
    <property type="entry name" value="INOSITOL 1,4,5-TRISPHOSPHATE RECEPTOR-LIKE PROTEIN A"/>
    <property type="match status" value="1"/>
</dbReference>
<dbReference type="InterPro" id="IPR014821">
    <property type="entry name" value="Ins145_P3_rcpt"/>
</dbReference>
<evidence type="ECO:0000313" key="2">
    <source>
        <dbReference type="EMBL" id="KAJ8599048.1"/>
    </source>
</evidence>
<dbReference type="Gene3D" id="2.80.10.50">
    <property type="match status" value="2"/>
</dbReference>
<reference evidence="2" key="1">
    <citation type="submission" date="2023-01" db="EMBL/GenBank/DDBJ databases">
        <title>Metagenome sequencing of chrysophaentin producing Chrysophaeum taylorii.</title>
        <authorList>
            <person name="Davison J."/>
            <person name="Bewley C."/>
        </authorList>
    </citation>
    <scope>NUCLEOTIDE SEQUENCE</scope>
    <source>
        <strain evidence="2">NIES-1699</strain>
    </source>
</reference>
<evidence type="ECO:0000259" key="1">
    <source>
        <dbReference type="Pfam" id="PF08709"/>
    </source>
</evidence>
<dbReference type="InterPro" id="IPR015925">
    <property type="entry name" value="Ryanodine_IP3_receptor"/>
</dbReference>
<dbReference type="Proteomes" id="UP001230188">
    <property type="component" value="Unassembled WGS sequence"/>
</dbReference>
<dbReference type="InterPro" id="IPR036300">
    <property type="entry name" value="MIR_dom_sf"/>
</dbReference>
<name>A0AAD7U8K0_9STRA</name>
<dbReference type="GO" id="GO:0006816">
    <property type="term" value="P:calcium ion transport"/>
    <property type="evidence" value="ECO:0007669"/>
    <property type="project" value="InterPro"/>
</dbReference>
<feature type="domain" description="Inositol 1,4,5-trisphosphate/ryanodine receptor" evidence="1">
    <location>
        <begin position="183"/>
        <end position="282"/>
    </location>
</feature>
<dbReference type="PANTHER" id="PTHR13715">
    <property type="entry name" value="RYANODINE RECEPTOR AND IP3 RECEPTOR"/>
    <property type="match status" value="1"/>
</dbReference>